<gene>
    <name evidence="4" type="ORF">RBI_I01707</name>
</gene>
<sequence length="390" mass="42761">MKVVSPKASSKIYMIFTIVTAVLAVLFLTSNSWITSLTYKSKSNGYNKTMSLNGYNIKVTDAAYYDNVCEFVIKCRISGSDTGATYPEVTAVNFDDDLTDHKFTAGNKYDDYSRKITVKNPPSNFKIMRVVIKTSMPDTKYDDAYDEFGEKIPAHTEKGKTITLRVTIDRKDMQTHAVKIVPGYSEESSNANTTSGLYNSETSKITSQQAVAVTTQATAPTTHDLSEKAAEASQTSRTTTEKRQPATAEMNTQPAETKDYNEPAYAPPQTTGTTHNEPACAPPQTTAATHNEPAQAETTTTQARVYSIKLTTEFEYNDVQIKIGEHTQLRAEVKPDNAVNKNVKWESNRSDIATVDSNGRVTAVAKGKAIISAVTEDKGLQASCMVTVKE</sequence>
<name>A0ABP1WHQ9_9FIRM</name>
<dbReference type="InterPro" id="IPR003343">
    <property type="entry name" value="Big_2"/>
</dbReference>
<feature type="domain" description="BIG2" evidence="3">
    <location>
        <begin position="310"/>
        <end position="385"/>
    </location>
</feature>
<dbReference type="EMBL" id="HF545616">
    <property type="protein sequence ID" value="CCO05409.1"/>
    <property type="molecule type" value="Genomic_DNA"/>
</dbReference>
<dbReference type="Pfam" id="PF02368">
    <property type="entry name" value="Big_2"/>
    <property type="match status" value="1"/>
</dbReference>
<dbReference type="RefSeq" id="WP_051706708.1">
    <property type="nucleotide sequence ID" value="NZ_HF545616.1"/>
</dbReference>
<evidence type="ECO:0000259" key="3">
    <source>
        <dbReference type="SMART" id="SM00635"/>
    </source>
</evidence>
<keyword evidence="5" id="KW-1185">Reference proteome</keyword>
<dbReference type="SMART" id="SM00635">
    <property type="entry name" value="BID_2"/>
    <property type="match status" value="1"/>
</dbReference>
<keyword evidence="2" id="KW-0812">Transmembrane</keyword>
<evidence type="ECO:0000256" key="2">
    <source>
        <dbReference type="SAM" id="Phobius"/>
    </source>
</evidence>
<organism evidence="4 5">
    <name type="scientific">Ruminococcus bicirculans</name>
    <name type="common">ex Wegman et al. 2014</name>
    <dbReference type="NCBI Taxonomy" id="1160721"/>
    <lineage>
        <taxon>Bacteria</taxon>
        <taxon>Bacillati</taxon>
        <taxon>Bacillota</taxon>
        <taxon>Clostridia</taxon>
        <taxon>Eubacteriales</taxon>
        <taxon>Oscillospiraceae</taxon>
        <taxon>Ruminococcus</taxon>
    </lineage>
</organism>
<evidence type="ECO:0000313" key="4">
    <source>
        <dbReference type="EMBL" id="CCO05409.1"/>
    </source>
</evidence>
<protein>
    <recommendedName>
        <fullName evidence="3">BIG2 domain-containing protein</fullName>
    </recommendedName>
</protein>
<dbReference type="SUPFAM" id="SSF49373">
    <property type="entry name" value="Invasin/intimin cell-adhesion fragments"/>
    <property type="match status" value="1"/>
</dbReference>
<dbReference type="Gene3D" id="2.60.40.1080">
    <property type="match status" value="1"/>
</dbReference>
<feature type="region of interest" description="Disordered" evidence="1">
    <location>
        <begin position="209"/>
        <end position="300"/>
    </location>
</feature>
<proteinExistence type="predicted"/>
<evidence type="ECO:0000313" key="5">
    <source>
        <dbReference type="Proteomes" id="UP000027600"/>
    </source>
</evidence>
<dbReference type="InterPro" id="IPR008964">
    <property type="entry name" value="Invasin/intimin_cell_adhesion"/>
</dbReference>
<accession>A0ABP1WHQ9</accession>
<keyword evidence="2" id="KW-1133">Transmembrane helix</keyword>
<dbReference type="Proteomes" id="UP000027600">
    <property type="component" value="Chromosome I"/>
</dbReference>
<feature type="compositionally biased region" description="Low complexity" evidence="1">
    <location>
        <begin position="209"/>
        <end position="222"/>
    </location>
</feature>
<feature type="compositionally biased region" description="Low complexity" evidence="1">
    <location>
        <begin position="278"/>
        <end position="289"/>
    </location>
</feature>
<keyword evidence="2" id="KW-0472">Membrane</keyword>
<evidence type="ECO:0000256" key="1">
    <source>
        <dbReference type="SAM" id="MobiDB-lite"/>
    </source>
</evidence>
<feature type="transmembrane region" description="Helical" evidence="2">
    <location>
        <begin position="12"/>
        <end position="34"/>
    </location>
</feature>
<reference evidence="4 5" key="1">
    <citation type="journal article" date="2014" name="Int. J. Syst. Evol. Microbiol.">
        <title>Complete genome of a new Firmicutes species belonging to the dominant human colonic microbiota ('Ruminococcus bicirculans') reveals two chromosomes and a selective capacity to utilize plant glucans.</title>
        <authorList>
            <consortium name="NISC Comparative Sequencing Program"/>
            <person name="Wegmann U."/>
            <person name="Louis P."/>
            <person name="Goesmann A."/>
            <person name="Henrissat B."/>
            <person name="Duncan S.H."/>
            <person name="Flint H.J."/>
        </authorList>
    </citation>
    <scope>NUCLEOTIDE SEQUENCE [LARGE SCALE GENOMIC DNA]</scope>
    <source>
        <strain evidence="4 5">80/3</strain>
    </source>
</reference>